<dbReference type="Proteomes" id="UP001055303">
    <property type="component" value="Unassembled WGS sequence"/>
</dbReference>
<evidence type="ECO:0000259" key="2">
    <source>
        <dbReference type="Pfam" id="PF07238"/>
    </source>
</evidence>
<protein>
    <recommendedName>
        <fullName evidence="2">PilZ domain-containing protein</fullName>
    </recommendedName>
</protein>
<dbReference type="EMBL" id="CABFVH010000019">
    <property type="protein sequence ID" value="VUF13365.1"/>
    <property type="molecule type" value="Genomic_DNA"/>
</dbReference>
<dbReference type="RefSeq" id="WP_280525271.1">
    <property type="nucleotide sequence ID" value="NZ_BPQI01000210.1"/>
</dbReference>
<evidence type="ECO:0000313" key="6">
    <source>
        <dbReference type="Proteomes" id="UP001055303"/>
    </source>
</evidence>
<evidence type="ECO:0000313" key="5">
    <source>
        <dbReference type="Proteomes" id="UP000401717"/>
    </source>
</evidence>
<keyword evidence="6" id="KW-1185">Reference proteome</keyword>
<sequence length="220" mass="23888">MQASLGMPESTRLPVPDAARAPEAPRAVRADDQRRYQRVRVALLGRFMLSDRREYPCQTMDMSPGGVRVVCAVAGTVGERVVLYLEQIGRIEGVIVRHATGGFAAALSVSARKREKIASQLTWLANRELLGLPEGRSHERITPKAPAVVLRLESGREVAARIIDFSMSGAAIACTARPAIGSAVVVGRTPGRLVRFFEGGFGVQFLLPIDPDRFHDGMTL</sequence>
<dbReference type="InterPro" id="IPR009875">
    <property type="entry name" value="PilZ_domain"/>
</dbReference>
<organism evidence="4 5">
    <name type="scientific">Methylobacterium dankookense</name>
    <dbReference type="NCBI Taxonomy" id="560405"/>
    <lineage>
        <taxon>Bacteria</taxon>
        <taxon>Pseudomonadati</taxon>
        <taxon>Pseudomonadota</taxon>
        <taxon>Alphaproteobacteria</taxon>
        <taxon>Hyphomicrobiales</taxon>
        <taxon>Methylobacteriaceae</taxon>
        <taxon>Methylobacterium</taxon>
    </lineage>
</organism>
<gene>
    <name evidence="3" type="ORF">IFDJLNFL_5347</name>
    <name evidence="4" type="ORF">MTDSW087_03067</name>
</gene>
<dbReference type="EMBL" id="BPQI01000210">
    <property type="protein sequence ID" value="GJD59419.1"/>
    <property type="molecule type" value="Genomic_DNA"/>
</dbReference>
<dbReference type="Pfam" id="PF07238">
    <property type="entry name" value="PilZ"/>
    <property type="match status" value="2"/>
</dbReference>
<reference evidence="4 5" key="1">
    <citation type="submission" date="2019-06" db="EMBL/GenBank/DDBJ databases">
        <authorList>
            <person name="Rodrigo-Torres L."/>
            <person name="Arahal R. D."/>
            <person name="Lucena T."/>
        </authorList>
    </citation>
    <scope>NUCLEOTIDE SEQUENCE [LARGE SCALE GENOMIC DNA]</scope>
    <source>
        <strain evidence="4 5">SW08-7</strain>
    </source>
</reference>
<name>A0A564FYZ1_9HYPH</name>
<reference evidence="3" key="3">
    <citation type="submission" date="2021-08" db="EMBL/GenBank/DDBJ databases">
        <authorList>
            <person name="Tani A."/>
            <person name="Ola A."/>
            <person name="Ogura Y."/>
            <person name="Katsura K."/>
            <person name="Hayashi T."/>
        </authorList>
    </citation>
    <scope>NUCLEOTIDE SEQUENCE</scope>
    <source>
        <strain evidence="3">DSM 22415</strain>
    </source>
</reference>
<dbReference type="Gene3D" id="2.40.10.220">
    <property type="entry name" value="predicted glycosyltransferase like domains"/>
    <property type="match status" value="1"/>
</dbReference>
<feature type="domain" description="PilZ" evidence="2">
    <location>
        <begin position="136"/>
        <end position="212"/>
    </location>
</feature>
<evidence type="ECO:0000313" key="3">
    <source>
        <dbReference type="EMBL" id="GJD59419.1"/>
    </source>
</evidence>
<accession>A0A564FYZ1</accession>
<dbReference type="SUPFAM" id="SSF141371">
    <property type="entry name" value="PilZ domain-like"/>
    <property type="match status" value="2"/>
</dbReference>
<feature type="region of interest" description="Disordered" evidence="1">
    <location>
        <begin position="1"/>
        <end position="31"/>
    </location>
</feature>
<reference evidence="3" key="2">
    <citation type="journal article" date="2021" name="Front. Microbiol.">
        <title>Comprehensive Comparative Genomics and Phenotyping of Methylobacterium Species.</title>
        <authorList>
            <person name="Alessa O."/>
            <person name="Ogura Y."/>
            <person name="Fujitani Y."/>
            <person name="Takami H."/>
            <person name="Hayashi T."/>
            <person name="Sahin N."/>
            <person name="Tani A."/>
        </authorList>
    </citation>
    <scope>NUCLEOTIDE SEQUENCE</scope>
    <source>
        <strain evidence="3">DSM 22415</strain>
    </source>
</reference>
<dbReference type="Proteomes" id="UP000401717">
    <property type="component" value="Unassembled WGS sequence"/>
</dbReference>
<feature type="domain" description="PilZ" evidence="2">
    <location>
        <begin position="32"/>
        <end position="118"/>
    </location>
</feature>
<proteinExistence type="predicted"/>
<dbReference type="GO" id="GO:0035438">
    <property type="term" value="F:cyclic-di-GMP binding"/>
    <property type="evidence" value="ECO:0007669"/>
    <property type="project" value="InterPro"/>
</dbReference>
<dbReference type="AlphaFoldDB" id="A0A564FYZ1"/>
<feature type="compositionally biased region" description="Low complexity" evidence="1">
    <location>
        <begin position="14"/>
        <end position="25"/>
    </location>
</feature>
<evidence type="ECO:0000313" key="4">
    <source>
        <dbReference type="EMBL" id="VUF13365.1"/>
    </source>
</evidence>
<evidence type="ECO:0000256" key="1">
    <source>
        <dbReference type="SAM" id="MobiDB-lite"/>
    </source>
</evidence>